<name>A0ABP1BJ91_9BRYO</name>
<reference evidence="2" key="1">
    <citation type="submission" date="2024-03" db="EMBL/GenBank/DDBJ databases">
        <authorList>
            <consortium name="ELIXIR-Norway"/>
            <consortium name="Elixir Norway"/>
        </authorList>
    </citation>
    <scope>NUCLEOTIDE SEQUENCE</scope>
</reference>
<feature type="compositionally biased region" description="Low complexity" evidence="1">
    <location>
        <begin position="29"/>
        <end position="40"/>
    </location>
</feature>
<feature type="region of interest" description="Disordered" evidence="1">
    <location>
        <begin position="1"/>
        <end position="40"/>
    </location>
</feature>
<gene>
    <name evidence="2" type="ORF">CSSPJE1EN2_LOCUS17909</name>
</gene>
<proteinExistence type="predicted"/>
<dbReference type="Proteomes" id="UP001497522">
    <property type="component" value="Chromosome 5"/>
</dbReference>
<sequence length="96" mass="10318">MMATKRAARNAECEGWHDEGTMEDAEEGSTTSAAAASKSAWPSLVFSNRNKRVSSFSLARNPRKFALSSRALSPSPRLPLSLARSPRALSPSLLLA</sequence>
<keyword evidence="3" id="KW-1185">Reference proteome</keyword>
<evidence type="ECO:0000313" key="2">
    <source>
        <dbReference type="EMBL" id="CAK9875687.1"/>
    </source>
</evidence>
<evidence type="ECO:0000313" key="3">
    <source>
        <dbReference type="Proteomes" id="UP001497522"/>
    </source>
</evidence>
<accession>A0ABP1BJ91</accession>
<organism evidence="2 3">
    <name type="scientific">Sphagnum jensenii</name>
    <dbReference type="NCBI Taxonomy" id="128206"/>
    <lineage>
        <taxon>Eukaryota</taxon>
        <taxon>Viridiplantae</taxon>
        <taxon>Streptophyta</taxon>
        <taxon>Embryophyta</taxon>
        <taxon>Bryophyta</taxon>
        <taxon>Sphagnophytina</taxon>
        <taxon>Sphagnopsida</taxon>
        <taxon>Sphagnales</taxon>
        <taxon>Sphagnaceae</taxon>
        <taxon>Sphagnum</taxon>
    </lineage>
</organism>
<protein>
    <submittedName>
        <fullName evidence="2">Uncharacterized protein</fullName>
    </submittedName>
</protein>
<evidence type="ECO:0000256" key="1">
    <source>
        <dbReference type="SAM" id="MobiDB-lite"/>
    </source>
</evidence>
<feature type="compositionally biased region" description="Basic and acidic residues" evidence="1">
    <location>
        <begin position="9"/>
        <end position="20"/>
    </location>
</feature>
<dbReference type="EMBL" id="OZ023706">
    <property type="protein sequence ID" value="CAK9875687.1"/>
    <property type="molecule type" value="Genomic_DNA"/>
</dbReference>